<evidence type="ECO:0000256" key="7">
    <source>
        <dbReference type="ARBA" id="ARBA00023004"/>
    </source>
</evidence>
<evidence type="ECO:0000256" key="5">
    <source>
        <dbReference type="ARBA" id="ARBA00022723"/>
    </source>
</evidence>
<dbReference type="GO" id="GO:0004497">
    <property type="term" value="F:monooxygenase activity"/>
    <property type="evidence" value="ECO:0007669"/>
    <property type="project" value="UniProtKB-KW"/>
</dbReference>
<evidence type="ECO:0000313" key="12">
    <source>
        <dbReference type="EMBL" id="CCA72098.1"/>
    </source>
</evidence>
<protein>
    <recommendedName>
        <fullName evidence="14">Cytochrome P450</fullName>
    </recommendedName>
</protein>
<sequence length="514" mass="57983">MQAVQTLLSNASPVQLGAAATALICVVLVYAWSTKIHPSSCCYPKGPPRLPLLGNSHNFPTENWGVIFNEWQKLYGDIVYVQLPGMPFYIINSLEIAQELFNKRAKLNSERRIGYMIMNLMGWSWLPAFMSPDALHGRIRTLFRRGIGPTKMPSKDPLIERKAQDFVLDLQGVRGNPKSTVLNTVGMVIIELAYGRGIVKEHGDEMIALNLEAMNLLEKAILTVWTVDLIPLLRFWPSWMPGGEFKRSGAYCKQLVDRIRQWPFQMAIERHKAGTLDHCFADDLMNEFGTSFEVRDTLANIYFAGVDTTSTLIIRFLHTMFIYPEVTKKMQSEIDSVVGRDRSPTVKDRNDLPYSNAVWKEAIRYKCSMPLGIPHSSNEDQLINGYFIPKGSIINPNFGSMLSDPNIWGDPDVFRPERFLSSDASALPDPTTLIFGFGPRICPGMYFADRTGFHLVIAAMALFDINPLPGESVPHPTKVQYLKRGMRLPVKFDCVFTPRDDKARQVLSSLALSR</sequence>
<dbReference type="eggNOG" id="KOG0156">
    <property type="taxonomic scope" value="Eukaryota"/>
</dbReference>
<comment type="cofactor">
    <cofactor evidence="1 9">
        <name>heme</name>
        <dbReference type="ChEBI" id="CHEBI:30413"/>
    </cofactor>
</comment>
<evidence type="ECO:0000256" key="11">
    <source>
        <dbReference type="SAM" id="Phobius"/>
    </source>
</evidence>
<evidence type="ECO:0000256" key="8">
    <source>
        <dbReference type="ARBA" id="ARBA00023033"/>
    </source>
</evidence>
<dbReference type="GO" id="GO:0005506">
    <property type="term" value="F:iron ion binding"/>
    <property type="evidence" value="ECO:0007669"/>
    <property type="project" value="InterPro"/>
</dbReference>
<feature type="transmembrane region" description="Helical" evidence="11">
    <location>
        <begin position="12"/>
        <end position="32"/>
    </location>
</feature>
<keyword evidence="4 9" id="KW-0349">Heme</keyword>
<keyword evidence="7 9" id="KW-0408">Iron</keyword>
<evidence type="ECO:0000313" key="13">
    <source>
        <dbReference type="Proteomes" id="UP000007148"/>
    </source>
</evidence>
<evidence type="ECO:0000256" key="2">
    <source>
        <dbReference type="ARBA" id="ARBA00005179"/>
    </source>
</evidence>
<dbReference type="PANTHER" id="PTHR46300:SF7">
    <property type="entry name" value="P450, PUTATIVE (EUROFUNG)-RELATED"/>
    <property type="match status" value="1"/>
</dbReference>
<keyword evidence="8 10" id="KW-0503">Monooxygenase</keyword>
<dbReference type="Pfam" id="PF00067">
    <property type="entry name" value="p450"/>
    <property type="match status" value="1"/>
</dbReference>
<proteinExistence type="inferred from homology"/>
<reference evidence="12 13" key="1">
    <citation type="journal article" date="2011" name="PLoS Pathog.">
        <title>Endophytic Life Strategies Decoded by Genome and Transcriptome Analyses of the Mutualistic Root Symbiont Piriformospora indica.</title>
        <authorList>
            <person name="Zuccaro A."/>
            <person name="Lahrmann U."/>
            <person name="Guldener U."/>
            <person name="Langen G."/>
            <person name="Pfiffi S."/>
            <person name="Biedenkopf D."/>
            <person name="Wong P."/>
            <person name="Samans B."/>
            <person name="Grimm C."/>
            <person name="Basiewicz M."/>
            <person name="Murat C."/>
            <person name="Martin F."/>
            <person name="Kogel K.H."/>
        </authorList>
    </citation>
    <scope>NUCLEOTIDE SEQUENCE [LARGE SCALE GENOMIC DNA]</scope>
    <source>
        <strain evidence="12 13">DSM 11827</strain>
    </source>
</reference>
<comment type="pathway">
    <text evidence="2">Secondary metabolite biosynthesis.</text>
</comment>
<accession>G4TLA1</accession>
<evidence type="ECO:0000256" key="1">
    <source>
        <dbReference type="ARBA" id="ARBA00001971"/>
    </source>
</evidence>
<dbReference type="HOGENOM" id="CLU_001570_2_3_1"/>
<dbReference type="InterPro" id="IPR001128">
    <property type="entry name" value="Cyt_P450"/>
</dbReference>
<keyword evidence="5 9" id="KW-0479">Metal-binding</keyword>
<comment type="similarity">
    <text evidence="3 10">Belongs to the cytochrome P450 family.</text>
</comment>
<keyword evidence="11" id="KW-0472">Membrane</keyword>
<dbReference type="InterPro" id="IPR036396">
    <property type="entry name" value="Cyt_P450_sf"/>
</dbReference>
<dbReference type="GO" id="GO:0020037">
    <property type="term" value="F:heme binding"/>
    <property type="evidence" value="ECO:0007669"/>
    <property type="project" value="InterPro"/>
</dbReference>
<dbReference type="InterPro" id="IPR050364">
    <property type="entry name" value="Cytochrome_P450_fung"/>
</dbReference>
<dbReference type="OrthoDB" id="1470350at2759"/>
<keyword evidence="6 10" id="KW-0560">Oxidoreductase</keyword>
<evidence type="ECO:0000256" key="6">
    <source>
        <dbReference type="ARBA" id="ARBA00023002"/>
    </source>
</evidence>
<dbReference type="EMBL" id="CAFZ01000147">
    <property type="protein sequence ID" value="CCA72098.1"/>
    <property type="molecule type" value="Genomic_DNA"/>
</dbReference>
<comment type="caution">
    <text evidence="12">The sequence shown here is derived from an EMBL/GenBank/DDBJ whole genome shotgun (WGS) entry which is preliminary data.</text>
</comment>
<evidence type="ECO:0000256" key="10">
    <source>
        <dbReference type="RuleBase" id="RU000461"/>
    </source>
</evidence>
<dbReference type="AlphaFoldDB" id="G4TLA1"/>
<keyword evidence="13" id="KW-1185">Reference proteome</keyword>
<feature type="binding site" description="axial binding residue" evidence="9">
    <location>
        <position position="442"/>
    </location>
    <ligand>
        <name>heme</name>
        <dbReference type="ChEBI" id="CHEBI:30413"/>
    </ligand>
    <ligandPart>
        <name>Fe</name>
        <dbReference type="ChEBI" id="CHEBI:18248"/>
    </ligandPart>
</feature>
<evidence type="ECO:0008006" key="14">
    <source>
        <dbReference type="Google" id="ProtNLM"/>
    </source>
</evidence>
<feature type="transmembrane region" description="Helical" evidence="11">
    <location>
        <begin position="113"/>
        <end position="130"/>
    </location>
</feature>
<evidence type="ECO:0000256" key="3">
    <source>
        <dbReference type="ARBA" id="ARBA00010617"/>
    </source>
</evidence>
<gene>
    <name evidence="12" type="ORF">PIIN_06034</name>
</gene>
<dbReference type="GO" id="GO:0016705">
    <property type="term" value="F:oxidoreductase activity, acting on paired donors, with incorporation or reduction of molecular oxygen"/>
    <property type="evidence" value="ECO:0007669"/>
    <property type="project" value="InterPro"/>
</dbReference>
<evidence type="ECO:0000256" key="9">
    <source>
        <dbReference type="PIRSR" id="PIRSR602401-1"/>
    </source>
</evidence>
<keyword evidence="11" id="KW-0812">Transmembrane</keyword>
<dbReference type="Proteomes" id="UP000007148">
    <property type="component" value="Unassembled WGS sequence"/>
</dbReference>
<dbReference type="STRING" id="1109443.G4TLA1"/>
<dbReference type="InterPro" id="IPR002401">
    <property type="entry name" value="Cyt_P450_E_grp-I"/>
</dbReference>
<dbReference type="PROSITE" id="PS00086">
    <property type="entry name" value="CYTOCHROME_P450"/>
    <property type="match status" value="1"/>
</dbReference>
<keyword evidence="11" id="KW-1133">Transmembrane helix</keyword>
<dbReference type="Gene3D" id="1.10.630.10">
    <property type="entry name" value="Cytochrome P450"/>
    <property type="match status" value="1"/>
</dbReference>
<dbReference type="PANTHER" id="PTHR46300">
    <property type="entry name" value="P450, PUTATIVE (EUROFUNG)-RELATED-RELATED"/>
    <property type="match status" value="1"/>
</dbReference>
<dbReference type="InterPro" id="IPR017972">
    <property type="entry name" value="Cyt_P450_CS"/>
</dbReference>
<evidence type="ECO:0000256" key="4">
    <source>
        <dbReference type="ARBA" id="ARBA00022617"/>
    </source>
</evidence>
<dbReference type="PRINTS" id="PR00463">
    <property type="entry name" value="EP450I"/>
</dbReference>
<dbReference type="InParanoid" id="G4TLA1"/>
<dbReference type="SUPFAM" id="SSF48264">
    <property type="entry name" value="Cytochrome P450"/>
    <property type="match status" value="1"/>
</dbReference>
<organism evidence="12 13">
    <name type="scientific">Serendipita indica (strain DSM 11827)</name>
    <name type="common">Root endophyte fungus</name>
    <name type="synonym">Piriformospora indica</name>
    <dbReference type="NCBI Taxonomy" id="1109443"/>
    <lineage>
        <taxon>Eukaryota</taxon>
        <taxon>Fungi</taxon>
        <taxon>Dikarya</taxon>
        <taxon>Basidiomycota</taxon>
        <taxon>Agaricomycotina</taxon>
        <taxon>Agaricomycetes</taxon>
        <taxon>Sebacinales</taxon>
        <taxon>Serendipitaceae</taxon>
        <taxon>Serendipita</taxon>
    </lineage>
</organism>
<name>G4TLA1_SERID</name>